<name>A0A1X2IRY5_9FUNG</name>
<dbReference type="STRING" id="90262.A0A1X2IRY5"/>
<gene>
    <name evidence="6" type="ORF">BCR42DRAFT_407150</name>
</gene>
<evidence type="ECO:0000313" key="6">
    <source>
        <dbReference type="EMBL" id="ORZ21244.1"/>
    </source>
</evidence>
<dbReference type="InterPro" id="IPR011701">
    <property type="entry name" value="MFS"/>
</dbReference>
<feature type="transmembrane region" description="Helical" evidence="5">
    <location>
        <begin position="400"/>
        <end position="423"/>
    </location>
</feature>
<dbReference type="SUPFAM" id="SSF103473">
    <property type="entry name" value="MFS general substrate transporter"/>
    <property type="match status" value="1"/>
</dbReference>
<dbReference type="EMBL" id="MCGE01000005">
    <property type="protein sequence ID" value="ORZ21244.1"/>
    <property type="molecule type" value="Genomic_DNA"/>
</dbReference>
<dbReference type="AlphaFoldDB" id="A0A1X2IRY5"/>
<accession>A0A1X2IRY5</accession>
<comment type="caution">
    <text evidence="6">The sequence shown here is derived from an EMBL/GenBank/DDBJ whole genome shotgun (WGS) entry which is preliminary data.</text>
</comment>
<evidence type="ECO:0000256" key="4">
    <source>
        <dbReference type="ARBA" id="ARBA00023136"/>
    </source>
</evidence>
<reference evidence="6 7" key="1">
    <citation type="submission" date="2016-07" db="EMBL/GenBank/DDBJ databases">
        <title>Pervasive Adenine N6-methylation of Active Genes in Fungi.</title>
        <authorList>
            <consortium name="DOE Joint Genome Institute"/>
            <person name="Mondo S.J."/>
            <person name="Dannebaum R.O."/>
            <person name="Kuo R.C."/>
            <person name="Labutti K."/>
            <person name="Haridas S."/>
            <person name="Kuo A."/>
            <person name="Salamov A."/>
            <person name="Ahrendt S.R."/>
            <person name="Lipzen A."/>
            <person name="Sullivan W."/>
            <person name="Andreopoulos W.B."/>
            <person name="Clum A."/>
            <person name="Lindquist E."/>
            <person name="Daum C."/>
            <person name="Ramamoorthy G.K."/>
            <person name="Gryganskyi A."/>
            <person name="Culley D."/>
            <person name="Magnuson J.K."/>
            <person name="James T.Y."/>
            <person name="O'Malley M.A."/>
            <person name="Stajich J.E."/>
            <person name="Spatafora J.W."/>
            <person name="Visel A."/>
            <person name="Grigoriev I.V."/>
        </authorList>
    </citation>
    <scope>NUCLEOTIDE SEQUENCE [LARGE SCALE GENOMIC DNA]</scope>
    <source>
        <strain evidence="6 7">NRRL 1336</strain>
    </source>
</reference>
<dbReference type="PANTHER" id="PTHR21576">
    <property type="entry name" value="UNCHARACTERIZED NODULIN-LIKE PROTEIN"/>
    <property type="match status" value="1"/>
</dbReference>
<feature type="transmembrane region" description="Helical" evidence="5">
    <location>
        <begin position="435"/>
        <end position="457"/>
    </location>
</feature>
<feature type="transmembrane region" description="Helical" evidence="5">
    <location>
        <begin position="374"/>
        <end position="394"/>
    </location>
</feature>
<dbReference type="Proteomes" id="UP000193560">
    <property type="component" value="Unassembled WGS sequence"/>
</dbReference>
<keyword evidence="4 5" id="KW-0472">Membrane</keyword>
<dbReference type="GO" id="GO:0022857">
    <property type="term" value="F:transmembrane transporter activity"/>
    <property type="evidence" value="ECO:0007669"/>
    <property type="project" value="InterPro"/>
</dbReference>
<feature type="transmembrane region" description="Helical" evidence="5">
    <location>
        <begin position="49"/>
        <end position="69"/>
    </location>
</feature>
<keyword evidence="3 5" id="KW-1133">Transmembrane helix</keyword>
<evidence type="ECO:0000256" key="5">
    <source>
        <dbReference type="SAM" id="Phobius"/>
    </source>
</evidence>
<feature type="transmembrane region" description="Helical" evidence="5">
    <location>
        <begin position="477"/>
        <end position="498"/>
    </location>
</feature>
<dbReference type="PANTHER" id="PTHR21576:SF158">
    <property type="entry name" value="RIBOSOMAL RNA-PROCESSING PROTEIN 12-LIKE CONSERVED DOMAIN-CONTAINING PROTEIN"/>
    <property type="match status" value="1"/>
</dbReference>
<protein>
    <submittedName>
        <fullName evidence="6">Major facilitator superfamily domain-containing protein</fullName>
    </submittedName>
</protein>
<evidence type="ECO:0000313" key="7">
    <source>
        <dbReference type="Proteomes" id="UP000193560"/>
    </source>
</evidence>
<dbReference type="InterPro" id="IPR036259">
    <property type="entry name" value="MFS_trans_sf"/>
</dbReference>
<feature type="transmembrane region" description="Helical" evidence="5">
    <location>
        <begin position="178"/>
        <end position="200"/>
    </location>
</feature>
<proteinExistence type="predicted"/>
<dbReference type="GO" id="GO:0016020">
    <property type="term" value="C:membrane"/>
    <property type="evidence" value="ECO:0007669"/>
    <property type="project" value="UniProtKB-SubCell"/>
</dbReference>
<keyword evidence="7" id="KW-1185">Reference proteome</keyword>
<feature type="transmembrane region" description="Helical" evidence="5">
    <location>
        <begin position="7"/>
        <end position="29"/>
    </location>
</feature>
<dbReference type="Gene3D" id="1.20.1250.20">
    <property type="entry name" value="MFS general substrate transporter like domains"/>
    <property type="match status" value="1"/>
</dbReference>
<evidence type="ECO:0000256" key="2">
    <source>
        <dbReference type="ARBA" id="ARBA00022692"/>
    </source>
</evidence>
<keyword evidence="2 5" id="KW-0812">Transmembrane</keyword>
<comment type="subcellular location">
    <subcellularLocation>
        <location evidence="1">Membrane</location>
        <topology evidence="1">Multi-pass membrane protein</topology>
    </subcellularLocation>
</comment>
<dbReference type="OrthoDB" id="410267at2759"/>
<feature type="transmembrane region" description="Helical" evidence="5">
    <location>
        <begin position="103"/>
        <end position="126"/>
    </location>
</feature>
<organism evidence="6 7">
    <name type="scientific">Absidia repens</name>
    <dbReference type="NCBI Taxonomy" id="90262"/>
    <lineage>
        <taxon>Eukaryota</taxon>
        <taxon>Fungi</taxon>
        <taxon>Fungi incertae sedis</taxon>
        <taxon>Mucoromycota</taxon>
        <taxon>Mucoromycotina</taxon>
        <taxon>Mucoromycetes</taxon>
        <taxon>Mucorales</taxon>
        <taxon>Cunninghamellaceae</taxon>
        <taxon>Absidia</taxon>
    </lineage>
</organism>
<dbReference type="Pfam" id="PF07690">
    <property type="entry name" value="MFS_1"/>
    <property type="match status" value="1"/>
</dbReference>
<evidence type="ECO:0000256" key="1">
    <source>
        <dbReference type="ARBA" id="ARBA00004141"/>
    </source>
</evidence>
<evidence type="ECO:0000256" key="3">
    <source>
        <dbReference type="ARBA" id="ARBA00022989"/>
    </source>
</evidence>
<feature type="transmembrane region" description="Helical" evidence="5">
    <location>
        <begin position="76"/>
        <end position="97"/>
    </location>
</feature>
<feature type="transmembrane region" description="Helical" evidence="5">
    <location>
        <begin position="301"/>
        <end position="324"/>
    </location>
</feature>
<sequence>MLSRKPLHLAFSFVMALVVAIVSGPQYIYPTYGTSLSAKFGWTALENSFVSTACFVGVSFSGPLCSFLTERFGIKITLQLSAFFGFFGNFMLAQTYYGRLPSYFQLCAIYLVLTGFSSAAAYLCALDSQSHNFRHHRGMTMGFTSATLGLAGVVFSQINDHFFKNQTSDGQDDGGQSTYQFLMFLSIVTSIGMLLPSFILGPLPDLHQLSNNHNGKSIVHGDDTLVYQEIPSYSSDLDIDDDGCSSNPTLVDDDDQDDTPLLANNMVYKPTNYAYEENVAVEPYEPPTVSGLALFTHPIGLTLFVALFVVLGVGYVYLASIGQILQSLPTLQGSNPQHIRNTHVSIFSIANCSARALFGTISDVLKNKYGVHRLWVYWAGIIGLIVSQLYLVTFVSSSDTLIPCTIGMALVYGLAFGIAPAATAEFGTTAFARNWGILLFAPALGSQLFNVMFGALYDYEAEKQGVHICQGTICFKNTYLIGMVAGILCLTMMTWTIVKCGLYKRRLI</sequence>